<evidence type="ECO:0000256" key="3">
    <source>
        <dbReference type="ARBA" id="ARBA00022723"/>
    </source>
</evidence>
<keyword evidence="6 7" id="KW-0503">Monooxygenase</keyword>
<dbReference type="FunFam" id="1.10.630.10:FF:000018">
    <property type="entry name" value="Cytochrome P450 monooxygenase"/>
    <property type="match status" value="1"/>
</dbReference>
<dbReference type="InterPro" id="IPR001128">
    <property type="entry name" value="Cyt_P450"/>
</dbReference>
<organism evidence="8 9">
    <name type="scientific">Allonocardiopsis opalescens</name>
    <dbReference type="NCBI Taxonomy" id="1144618"/>
    <lineage>
        <taxon>Bacteria</taxon>
        <taxon>Bacillati</taxon>
        <taxon>Actinomycetota</taxon>
        <taxon>Actinomycetes</taxon>
        <taxon>Streptosporangiales</taxon>
        <taxon>Allonocardiopsis</taxon>
    </lineage>
</organism>
<evidence type="ECO:0000256" key="1">
    <source>
        <dbReference type="ARBA" id="ARBA00010617"/>
    </source>
</evidence>
<dbReference type="PANTHER" id="PTHR46696">
    <property type="entry name" value="P450, PUTATIVE (EUROFUNG)-RELATED"/>
    <property type="match status" value="1"/>
</dbReference>
<comment type="similarity">
    <text evidence="1 7">Belongs to the cytochrome P450 family.</text>
</comment>
<sequence>MLTAPAVPGFVPLDGIDLYPGELYASGDPHAAWRTLRAKAPLWRQQAPDGTPFWSVTRYRDVSAVLEDPRRFSSEHSTMLTVLDADPARGRAIHLTDPPRHDDVRTATVRAVSMRVMRRHGERITERVRALVDGAGEEFDFTAVAEALPMAVAGELLGVPEDQWAEASRWAVASMAPTDPRFQAGSAEETLRQAHVYLFTLFCDLIAERREEPGDDLVSALVAASRDGAPLGDDDVLVNCYAFIMGANPTIPQASSHFMLAAAEAPSVWARLRAEPALLSTAVEEALRWASPVNHVLRRTAEPVELCGTALPEGSLVAAWLGSANRDEEVFTDPYAFDIARRPNPHIAFGDGVHRCAGLAPARVGLQTLLQVLLERYEGWELTGEVDHLDSNFLNGITRLPLAVRRSRR</sequence>
<evidence type="ECO:0000256" key="2">
    <source>
        <dbReference type="ARBA" id="ARBA00022617"/>
    </source>
</evidence>
<proteinExistence type="inferred from homology"/>
<dbReference type="InterPro" id="IPR002397">
    <property type="entry name" value="Cyt_P450_B"/>
</dbReference>
<evidence type="ECO:0000313" key="8">
    <source>
        <dbReference type="EMBL" id="PRX96511.1"/>
    </source>
</evidence>
<dbReference type="GO" id="GO:0008395">
    <property type="term" value="F:steroid hydroxylase activity"/>
    <property type="evidence" value="ECO:0007669"/>
    <property type="project" value="TreeGrafter"/>
</dbReference>
<dbReference type="Pfam" id="PF00067">
    <property type="entry name" value="p450"/>
    <property type="match status" value="1"/>
</dbReference>
<reference evidence="8 9" key="1">
    <citation type="submission" date="2018-03" db="EMBL/GenBank/DDBJ databases">
        <title>Genomic Encyclopedia of Archaeal and Bacterial Type Strains, Phase II (KMG-II): from individual species to whole genera.</title>
        <authorList>
            <person name="Goeker M."/>
        </authorList>
    </citation>
    <scope>NUCLEOTIDE SEQUENCE [LARGE SCALE GENOMIC DNA]</scope>
    <source>
        <strain evidence="8 9">DSM 45601</strain>
    </source>
</reference>
<evidence type="ECO:0000256" key="7">
    <source>
        <dbReference type="RuleBase" id="RU000461"/>
    </source>
</evidence>
<dbReference type="PRINTS" id="PR00359">
    <property type="entry name" value="BP450"/>
</dbReference>
<dbReference type="EMBL" id="PVZC01000007">
    <property type="protein sequence ID" value="PRX96511.1"/>
    <property type="molecule type" value="Genomic_DNA"/>
</dbReference>
<evidence type="ECO:0000256" key="6">
    <source>
        <dbReference type="ARBA" id="ARBA00023033"/>
    </source>
</evidence>
<dbReference type="GO" id="GO:0005506">
    <property type="term" value="F:iron ion binding"/>
    <property type="evidence" value="ECO:0007669"/>
    <property type="project" value="InterPro"/>
</dbReference>
<accession>A0A2T0PY95</accession>
<dbReference type="InterPro" id="IPR017972">
    <property type="entry name" value="Cyt_P450_CS"/>
</dbReference>
<gene>
    <name evidence="8" type="ORF">CLV72_10734</name>
</gene>
<comment type="caution">
    <text evidence="8">The sequence shown here is derived from an EMBL/GenBank/DDBJ whole genome shotgun (WGS) entry which is preliminary data.</text>
</comment>
<dbReference type="InterPro" id="IPR036396">
    <property type="entry name" value="Cyt_P450_sf"/>
</dbReference>
<dbReference type="RefSeq" id="WP_106249747.1">
    <property type="nucleotide sequence ID" value="NZ_PVZC01000007.1"/>
</dbReference>
<keyword evidence="3 7" id="KW-0479">Metal-binding</keyword>
<dbReference type="AlphaFoldDB" id="A0A2T0PY95"/>
<dbReference type="SUPFAM" id="SSF48264">
    <property type="entry name" value="Cytochrome P450"/>
    <property type="match status" value="1"/>
</dbReference>
<name>A0A2T0PY95_9ACTN</name>
<protein>
    <submittedName>
        <fullName evidence="8">Cytochrome P450</fullName>
    </submittedName>
</protein>
<evidence type="ECO:0000313" key="9">
    <source>
        <dbReference type="Proteomes" id="UP000237846"/>
    </source>
</evidence>
<dbReference type="OrthoDB" id="3203662at2"/>
<dbReference type="GO" id="GO:0020037">
    <property type="term" value="F:heme binding"/>
    <property type="evidence" value="ECO:0007669"/>
    <property type="project" value="InterPro"/>
</dbReference>
<keyword evidence="4 7" id="KW-0560">Oxidoreductase</keyword>
<keyword evidence="5 7" id="KW-0408">Iron</keyword>
<dbReference type="Gene3D" id="1.10.630.10">
    <property type="entry name" value="Cytochrome P450"/>
    <property type="match status" value="1"/>
</dbReference>
<dbReference type="GO" id="GO:0006707">
    <property type="term" value="P:cholesterol catabolic process"/>
    <property type="evidence" value="ECO:0007669"/>
    <property type="project" value="TreeGrafter"/>
</dbReference>
<dbReference type="PROSITE" id="PS00086">
    <property type="entry name" value="CYTOCHROME_P450"/>
    <property type="match status" value="1"/>
</dbReference>
<keyword evidence="2 7" id="KW-0349">Heme</keyword>
<dbReference type="GO" id="GO:0036199">
    <property type="term" value="F:cholest-4-en-3-one 26-monooxygenase activity"/>
    <property type="evidence" value="ECO:0007669"/>
    <property type="project" value="TreeGrafter"/>
</dbReference>
<dbReference type="PANTHER" id="PTHR46696:SF4">
    <property type="entry name" value="BIOTIN BIOSYNTHESIS CYTOCHROME P450"/>
    <property type="match status" value="1"/>
</dbReference>
<evidence type="ECO:0000256" key="4">
    <source>
        <dbReference type="ARBA" id="ARBA00023002"/>
    </source>
</evidence>
<evidence type="ECO:0000256" key="5">
    <source>
        <dbReference type="ARBA" id="ARBA00023004"/>
    </source>
</evidence>
<dbReference type="Proteomes" id="UP000237846">
    <property type="component" value="Unassembled WGS sequence"/>
</dbReference>
<keyword evidence="9" id="KW-1185">Reference proteome</keyword>